<reference evidence="1" key="1">
    <citation type="submission" date="2018-06" db="EMBL/GenBank/DDBJ databases">
        <authorList>
            <person name="Zhirakovskaya E."/>
        </authorList>
    </citation>
    <scope>NUCLEOTIDE SEQUENCE</scope>
</reference>
<dbReference type="EMBL" id="UOGL01000420">
    <property type="protein sequence ID" value="VAX40271.1"/>
    <property type="molecule type" value="Genomic_DNA"/>
</dbReference>
<protein>
    <submittedName>
        <fullName evidence="1">Uncharacterized protein</fullName>
    </submittedName>
</protein>
<name>A0A3B1DMV4_9ZZZZ</name>
<proteinExistence type="predicted"/>
<sequence>GDLGVGGRRIFRIQIDQEPEEYEEHEPTFIELPEEEILPLEQPNPLSHEEIINYLIRGSLISILRQNMSGGRNQPRVWLCRNSLEDISHTFIEERGLVGGEIIPSRTLYEEKIFRPKEKDVIAFLNSFGLSKKEAQIIIDKTGTAS</sequence>
<evidence type="ECO:0000313" key="1">
    <source>
        <dbReference type="EMBL" id="VAX40271.1"/>
    </source>
</evidence>
<feature type="non-terminal residue" evidence="1">
    <location>
        <position position="1"/>
    </location>
</feature>
<gene>
    <name evidence="1" type="ORF">MNBD_PLANCTO02-1918</name>
</gene>
<organism evidence="1">
    <name type="scientific">hydrothermal vent metagenome</name>
    <dbReference type="NCBI Taxonomy" id="652676"/>
    <lineage>
        <taxon>unclassified sequences</taxon>
        <taxon>metagenomes</taxon>
        <taxon>ecological metagenomes</taxon>
    </lineage>
</organism>
<accession>A0A3B1DMV4</accession>
<dbReference type="AlphaFoldDB" id="A0A3B1DMV4"/>